<proteinExistence type="predicted"/>
<organism evidence="1">
    <name type="scientific">viral metagenome</name>
    <dbReference type="NCBI Taxonomy" id="1070528"/>
    <lineage>
        <taxon>unclassified sequences</taxon>
        <taxon>metagenomes</taxon>
        <taxon>organismal metagenomes</taxon>
    </lineage>
</organism>
<sequence length="431" mass="50913">MEFNSNSSCIIEKNARKNKKKVMLNINTRFRNNYYNQSSTDFHIDLPYNLTNIINISLNSFECNTKLYTFSEKLKTNEFTIETFYYDILPSNELDIESGPQNIKKHTIKIKEGTYTGEELEKYLNLNIFSGEGKAVERKRNVDIQKIHEDVNPRIWDDDFVPEKTNIERTRIFDAEIQNNFNDTEANQGEEFENIPILNVQQIIQAEEELQQSKAEEAGYFTNEAIFFSVLEEEAKKDLKMILCKYDKISNKFYFFRDRRAVGGKPDVKDTQAYKFNISWTLKKEPTRNIQLNMGWIMGFRKQYYDDDDYVISKETTTSKFEGYNAECQYKMQYTNYVFLSINDYNKSKGDTLLSPFQESSYSDGEILAKLCVDDNTIRFKEGQYDFIKREYYGPVNIKKMKIKLLDEFGRTIDIDNSDFSFSLMMEQIYD</sequence>
<evidence type="ECO:0000313" key="1">
    <source>
        <dbReference type="EMBL" id="QHS98857.1"/>
    </source>
</evidence>
<reference evidence="1" key="1">
    <citation type="journal article" date="2020" name="Nature">
        <title>Giant virus diversity and host interactions through global metagenomics.</title>
        <authorList>
            <person name="Schulz F."/>
            <person name="Roux S."/>
            <person name="Paez-Espino D."/>
            <person name="Jungbluth S."/>
            <person name="Walsh D.A."/>
            <person name="Denef V.J."/>
            <person name="McMahon K.D."/>
            <person name="Konstantinidis K.T."/>
            <person name="Eloe-Fadrosh E.A."/>
            <person name="Kyrpides N.C."/>
            <person name="Woyke T."/>
        </authorList>
    </citation>
    <scope>NUCLEOTIDE SEQUENCE</scope>
    <source>
        <strain evidence="1">GVMAG-M-3300020185-18</strain>
    </source>
</reference>
<protein>
    <submittedName>
        <fullName evidence="1">Uncharacterized protein</fullName>
    </submittedName>
</protein>
<dbReference type="AlphaFoldDB" id="A0A6C0C2M1"/>
<accession>A0A6C0C2M1</accession>
<dbReference type="EMBL" id="MN739326">
    <property type="protein sequence ID" value="QHS98857.1"/>
    <property type="molecule type" value="Genomic_DNA"/>
</dbReference>
<name>A0A6C0C2M1_9ZZZZ</name>